<keyword evidence="3" id="KW-1185">Reference proteome</keyword>
<evidence type="ECO:0000313" key="2">
    <source>
        <dbReference type="EMBL" id="CAK9253045.1"/>
    </source>
</evidence>
<gene>
    <name evidence="2" type="ORF">CSSPJE1EN1_LOCUS28423</name>
</gene>
<sequence>MQAMGNKLLQLPEPQWNRFVTLSDSISGVSTDQTQTFVGFAIHGGAGNDVKMDEKDTKLMNEHLRILEETSSQIILTRQGTISVDFFNNEPRRLRRLIAEYTSRVTVLRSLAHVQAYFVEAPNRLPSIFGDGQVVGLFSQHLQDSSKSSTNNFQEPVSTKEETEEKLDQENRECQKLDNNHFNYSVSLRLNNQARFSGENQTNPAEIKEESFQLQAFLIALQALNLGLDSDAIRKIGVLVDAFLVQPIPLTPILPEERLYEAIKTYETMREALAKQRSYIDRAGQEVEVRSKASDASNESTKAAQVYTRFLHDLLP</sequence>
<dbReference type="EMBL" id="CAXAQS010000763">
    <property type="protein sequence ID" value="CAK9253045.1"/>
    <property type="molecule type" value="Genomic_DNA"/>
</dbReference>
<comment type="caution">
    <text evidence="2">The sequence shown here is derived from an EMBL/GenBank/DDBJ whole genome shotgun (WGS) entry which is preliminary data.</text>
</comment>
<accession>A0ABP0VHT5</accession>
<dbReference type="Proteomes" id="UP001497444">
    <property type="component" value="Unassembled WGS sequence"/>
</dbReference>
<reference evidence="2" key="1">
    <citation type="submission" date="2024-02" db="EMBL/GenBank/DDBJ databases">
        <authorList>
            <consortium name="ELIXIR-Norway"/>
            <consortium name="Elixir Norway"/>
        </authorList>
    </citation>
    <scope>NUCLEOTIDE SEQUENCE</scope>
</reference>
<evidence type="ECO:0000313" key="3">
    <source>
        <dbReference type="Proteomes" id="UP001497444"/>
    </source>
</evidence>
<organism evidence="2 3">
    <name type="scientific">Sphagnum jensenii</name>
    <dbReference type="NCBI Taxonomy" id="128206"/>
    <lineage>
        <taxon>Eukaryota</taxon>
        <taxon>Viridiplantae</taxon>
        <taxon>Streptophyta</taxon>
        <taxon>Embryophyta</taxon>
        <taxon>Bryophyta</taxon>
        <taxon>Sphagnophytina</taxon>
        <taxon>Sphagnopsida</taxon>
        <taxon>Sphagnales</taxon>
        <taxon>Sphagnaceae</taxon>
        <taxon>Sphagnum</taxon>
    </lineage>
</organism>
<name>A0ABP0VHT5_9BRYO</name>
<evidence type="ECO:0000256" key="1">
    <source>
        <dbReference type="SAM" id="MobiDB-lite"/>
    </source>
</evidence>
<proteinExistence type="predicted"/>
<feature type="region of interest" description="Disordered" evidence="1">
    <location>
        <begin position="144"/>
        <end position="166"/>
    </location>
</feature>
<feature type="compositionally biased region" description="Polar residues" evidence="1">
    <location>
        <begin position="144"/>
        <end position="157"/>
    </location>
</feature>
<protein>
    <submittedName>
        <fullName evidence="2">Uncharacterized protein</fullName>
    </submittedName>
</protein>